<proteinExistence type="predicted"/>
<accession>A0A0L1JIJ0</accession>
<dbReference type="InterPro" id="IPR023213">
    <property type="entry name" value="CAT-like_dom_sf"/>
</dbReference>
<dbReference type="Gene3D" id="3.30.559.10">
    <property type="entry name" value="Chloramphenicol acetyltransferase-like domain"/>
    <property type="match status" value="2"/>
</dbReference>
<evidence type="ECO:0008006" key="4">
    <source>
        <dbReference type="Google" id="ProtNLM"/>
    </source>
</evidence>
<dbReference type="AlphaFoldDB" id="A0A0L1JIJ0"/>
<organism evidence="2 3">
    <name type="scientific">Aspergillus nomiae NRRL (strain ATCC 15546 / NRRL 13137 / CBS 260.88 / M93)</name>
    <dbReference type="NCBI Taxonomy" id="1509407"/>
    <lineage>
        <taxon>Eukaryota</taxon>
        <taxon>Fungi</taxon>
        <taxon>Dikarya</taxon>
        <taxon>Ascomycota</taxon>
        <taxon>Pezizomycotina</taxon>
        <taxon>Eurotiomycetes</taxon>
        <taxon>Eurotiomycetidae</taxon>
        <taxon>Eurotiales</taxon>
        <taxon>Aspergillaceae</taxon>
        <taxon>Aspergillus</taxon>
        <taxon>Aspergillus subgen. Circumdati</taxon>
    </lineage>
</organism>
<dbReference type="GO" id="GO:0016747">
    <property type="term" value="F:acyltransferase activity, transferring groups other than amino-acyl groups"/>
    <property type="evidence" value="ECO:0007669"/>
    <property type="project" value="TreeGrafter"/>
</dbReference>
<protein>
    <recommendedName>
        <fullName evidence="4">LysR family regulatory protein</fullName>
    </recommendedName>
</protein>
<reference evidence="2 3" key="1">
    <citation type="submission" date="2014-06" db="EMBL/GenBank/DDBJ databases">
        <title>The Genome of the Aflatoxigenic Filamentous Fungus Aspergillus nomius.</title>
        <authorList>
            <person name="Moore M.G."/>
            <person name="Shannon B.M."/>
            <person name="Brian M.M."/>
        </authorList>
    </citation>
    <scope>NUCLEOTIDE SEQUENCE [LARGE SCALE GENOMIC DNA]</scope>
    <source>
        <strain evidence="2 3">NRRL 13137</strain>
    </source>
</reference>
<gene>
    <name evidence="2" type="ORF">ANOM_000017</name>
</gene>
<keyword evidence="1" id="KW-0808">Transferase</keyword>
<evidence type="ECO:0000313" key="2">
    <source>
        <dbReference type="EMBL" id="KNG91522.1"/>
    </source>
</evidence>
<dbReference type="EMBL" id="JNOM01000002">
    <property type="protein sequence ID" value="KNG91522.1"/>
    <property type="molecule type" value="Genomic_DNA"/>
</dbReference>
<dbReference type="OrthoDB" id="21502at2759"/>
<evidence type="ECO:0000313" key="3">
    <source>
        <dbReference type="Proteomes" id="UP000037505"/>
    </source>
</evidence>
<dbReference type="PANTHER" id="PTHR31642">
    <property type="entry name" value="TRICHOTHECENE 3-O-ACETYLTRANSFERASE"/>
    <property type="match status" value="1"/>
</dbReference>
<dbReference type="InterPro" id="IPR050317">
    <property type="entry name" value="Plant_Fungal_Acyltransferase"/>
</dbReference>
<keyword evidence="3" id="KW-1185">Reference proteome</keyword>
<dbReference type="RefSeq" id="XP_015412445.1">
    <property type="nucleotide sequence ID" value="XM_015545275.1"/>
</dbReference>
<dbReference type="GeneID" id="26801821"/>
<name>A0A0L1JIJ0_ASPN3</name>
<sequence length="508" mass="57214">MNYVREWLFGAEETRGPIDELKHPVNEPDMYPVHTVDHIKECQTFVAMIMLFNDVLDTDMLNDSLSRLLEIGDWRKLGGRLKRGGDGGLQIQVPPKFTAEQPAITYTHICLTHMKISDHPVAKRLPTRTGDPSIQTLPESAEFRTLQVREDFPTSLDALIAADLPQISLHVHSFRDATVVGFAWAHTAMDGVGWAALLRSWSLVMAGQVEKVPLVAGARHDILSHLPPGDSDQEKLLDSQGRLRNLRLAKFICRSGWEKLTGPAKVLRAMYIPKVKYDMLVKRIKDQVSRIATGVNEKLYISEVDALIAWITRQIALSQPRPRPVTIMSIINYRFRLKELLRLDDVYLQNLLMLSYTLLSAQEARGAVAPLALSHRAQVMEQTTEPRVASFVKWVSKHVDKGKSAIRLCGDPDSIMIWLNSFTKAEIMKVTDFAPAVLRPGEGVETRSNPSGTMVNWIFKDVNEPMPYMDALHILGKDHSGGAWIEGYLSLEVWDALEQQMNLLVEES</sequence>
<dbReference type="PANTHER" id="PTHR31642:SF310">
    <property type="entry name" value="FATTY ALCOHOL:CAFFEOYL-COA ACYLTRANSFERASE"/>
    <property type="match status" value="1"/>
</dbReference>
<evidence type="ECO:0000256" key="1">
    <source>
        <dbReference type="ARBA" id="ARBA00022679"/>
    </source>
</evidence>
<dbReference type="Proteomes" id="UP000037505">
    <property type="component" value="Unassembled WGS sequence"/>
</dbReference>
<comment type="caution">
    <text evidence="2">The sequence shown here is derived from an EMBL/GenBank/DDBJ whole genome shotgun (WGS) entry which is preliminary data.</text>
</comment>